<dbReference type="GO" id="GO:0005524">
    <property type="term" value="F:ATP binding"/>
    <property type="evidence" value="ECO:0007669"/>
    <property type="project" value="UniProtKB-KW"/>
</dbReference>
<dbReference type="CDD" id="cd17923">
    <property type="entry name" value="DEXHc_Hrq1-like"/>
    <property type="match status" value="1"/>
</dbReference>
<dbReference type="Proteomes" id="UP000075683">
    <property type="component" value="Unassembled WGS sequence"/>
</dbReference>
<organism evidence="5 6">
    <name type="scientific">Caldibacillus debilis</name>
    <dbReference type="NCBI Taxonomy" id="301148"/>
    <lineage>
        <taxon>Bacteria</taxon>
        <taxon>Bacillati</taxon>
        <taxon>Bacillota</taxon>
        <taxon>Bacilli</taxon>
        <taxon>Bacillales</taxon>
        <taxon>Bacillaceae</taxon>
        <taxon>Caldibacillus</taxon>
    </lineage>
</organism>
<dbReference type="PANTHER" id="PTHR47957:SF3">
    <property type="entry name" value="ATP-DEPENDENT HELICASE HRQ1"/>
    <property type="match status" value="1"/>
</dbReference>
<dbReference type="EMBL" id="LQYT01000011">
    <property type="protein sequence ID" value="KYD22303.1"/>
    <property type="molecule type" value="Genomic_DNA"/>
</dbReference>
<dbReference type="InterPro" id="IPR011545">
    <property type="entry name" value="DEAD/DEAH_box_helicase_dom"/>
</dbReference>
<dbReference type="SUPFAM" id="SSF52540">
    <property type="entry name" value="P-loop containing nucleoside triphosphate hydrolases"/>
    <property type="match status" value="2"/>
</dbReference>
<dbReference type="GO" id="GO:0036297">
    <property type="term" value="P:interstrand cross-link repair"/>
    <property type="evidence" value="ECO:0007669"/>
    <property type="project" value="TreeGrafter"/>
</dbReference>
<evidence type="ECO:0000256" key="2">
    <source>
        <dbReference type="ARBA" id="ARBA00022840"/>
    </source>
</evidence>
<keyword evidence="1" id="KW-0547">Nucleotide-binding</keyword>
<dbReference type="GO" id="GO:0003676">
    <property type="term" value="F:nucleic acid binding"/>
    <property type="evidence" value="ECO:0007669"/>
    <property type="project" value="InterPro"/>
</dbReference>
<dbReference type="PROSITE" id="PS51194">
    <property type="entry name" value="HELICASE_CTER"/>
    <property type="match status" value="1"/>
</dbReference>
<dbReference type="Pfam" id="PF00271">
    <property type="entry name" value="Helicase_C"/>
    <property type="match status" value="1"/>
</dbReference>
<evidence type="ECO:0000313" key="5">
    <source>
        <dbReference type="EMBL" id="KYD22303.1"/>
    </source>
</evidence>
<evidence type="ECO:0000259" key="3">
    <source>
        <dbReference type="PROSITE" id="PS51192"/>
    </source>
</evidence>
<feature type="domain" description="Helicase ATP-binding" evidence="3">
    <location>
        <begin position="71"/>
        <end position="251"/>
    </location>
</feature>
<dbReference type="Pfam" id="PF00270">
    <property type="entry name" value="DEAD"/>
    <property type="match status" value="1"/>
</dbReference>
<dbReference type="CDD" id="cd18797">
    <property type="entry name" value="SF2_C_Hrq"/>
    <property type="match status" value="1"/>
</dbReference>
<dbReference type="PATRIC" id="fig|301148.3.peg.558"/>
<sequence length="771" mass="86783">MKKMERKKDIGTFIEWFRNHEAFRENIVHWETIPEREAQYAPFPEALHPKLKEILEKRGIKRLYTHQKTAFEYAAAGTDVTIVTPTASGKSLCYHLPVLQKILSDPNARALYIFPTKALSNDQKSELNEWLDEGELPVHCHTYDGDTSPTVRQKIRKAGHIVITNPDMLHTGILPHHTKWISLFENLQYVVIDELHIYRGVFGSHTANVIRRLRRLCRFYGSDPTFICTSATIANPKELAEKLTEKPMKLIEENGAPASRKHFVFYNPPVVNKMMNIRKSLIAESTRIAGELLKNGIQTVIFARSRVMVELILTRLRKMMSDGAMGQRISGYRGGYLPSERRRIEKGLRSGDIIGVVSTNALELGVDIGQLKASVLTGFPGTIASAWQQAGRAGRRDGEAFILFVAGSSPLDQYIVRHPEYFFGKSPETARINPDNLIILADHIKCAAYELPFRKGEAFGGAEVEDLLDYLAEKKVLYPNGDKFYWMGDSFPAHNISLRSATQENVVIIERMEGNRTRVIGEMDTFSALTLLHEEAIYFHQGSQYQVEELDWPEKKAYVREVQVNYYTDAHLAVQLKVLESDRERKIPNASVFFGDVSVQAMATVFKKIKLETGENIGSGPIHLPEQILHTQSAWFSLDEPLTSRFENEHMEEALEGISHALRHIVSVFIMCDPQDVHVVPQVKSTFNGKPTVFFYDHYPGGVGLSEQIYDQLEEIIEAAKSLVEGCPCENGCPSCIGAGFQSPKGKRDCLRLFSGLLGAGSGTGKEGTER</sequence>
<dbReference type="GO" id="GO:0043138">
    <property type="term" value="F:3'-5' DNA helicase activity"/>
    <property type="evidence" value="ECO:0007669"/>
    <property type="project" value="TreeGrafter"/>
</dbReference>
<dbReference type="InterPro" id="IPR014001">
    <property type="entry name" value="Helicase_ATP-bd"/>
</dbReference>
<dbReference type="InterPro" id="IPR018973">
    <property type="entry name" value="MZB"/>
</dbReference>
<dbReference type="GO" id="GO:0006289">
    <property type="term" value="P:nucleotide-excision repair"/>
    <property type="evidence" value="ECO:0007669"/>
    <property type="project" value="TreeGrafter"/>
</dbReference>
<name>A0A150MCV1_9BACI</name>
<evidence type="ECO:0000313" key="6">
    <source>
        <dbReference type="Proteomes" id="UP000075683"/>
    </source>
</evidence>
<evidence type="ECO:0000256" key="1">
    <source>
        <dbReference type="ARBA" id="ARBA00022741"/>
    </source>
</evidence>
<dbReference type="InterPro" id="IPR027417">
    <property type="entry name" value="P-loop_NTPase"/>
</dbReference>
<protein>
    <recommendedName>
        <fullName evidence="7">ATP-dependent helicase</fullName>
    </recommendedName>
</protein>
<gene>
    <name evidence="5" type="ORF">B4135_1310</name>
</gene>
<dbReference type="SMART" id="SM00490">
    <property type="entry name" value="HELICc"/>
    <property type="match status" value="1"/>
</dbReference>
<dbReference type="InterPro" id="IPR001650">
    <property type="entry name" value="Helicase_C-like"/>
</dbReference>
<proteinExistence type="predicted"/>
<dbReference type="Gene3D" id="3.40.50.300">
    <property type="entry name" value="P-loop containing nucleotide triphosphate hydrolases"/>
    <property type="match status" value="2"/>
</dbReference>
<dbReference type="PANTHER" id="PTHR47957">
    <property type="entry name" value="ATP-DEPENDENT HELICASE HRQ1"/>
    <property type="match status" value="1"/>
</dbReference>
<evidence type="ECO:0008006" key="7">
    <source>
        <dbReference type="Google" id="ProtNLM"/>
    </source>
</evidence>
<comment type="caution">
    <text evidence="5">The sequence shown here is derived from an EMBL/GenBank/DDBJ whole genome shotgun (WGS) entry which is preliminary data.</text>
</comment>
<reference evidence="5 6" key="1">
    <citation type="submission" date="2016-01" db="EMBL/GenBank/DDBJ databases">
        <title>Draft Genome Sequences of Seven Thermophilic Sporeformers Isolated from Foods.</title>
        <authorList>
            <person name="Berendsen E.M."/>
            <person name="Wells-Bennik M.H."/>
            <person name="Krawcyk A.O."/>
            <person name="De Jong A."/>
            <person name="Holsappel S."/>
            <person name="Eijlander R.T."/>
            <person name="Kuipers O.P."/>
        </authorList>
    </citation>
    <scope>NUCLEOTIDE SEQUENCE [LARGE SCALE GENOMIC DNA]</scope>
    <source>
        <strain evidence="5 6">B4135</strain>
    </source>
</reference>
<dbReference type="InterPro" id="IPR055227">
    <property type="entry name" value="HRQ1_WHD"/>
</dbReference>
<feature type="domain" description="Helicase C-terminal" evidence="4">
    <location>
        <begin position="276"/>
        <end position="438"/>
    </location>
</feature>
<dbReference type="AlphaFoldDB" id="A0A150MCV1"/>
<dbReference type="SMART" id="SM00487">
    <property type="entry name" value="DEXDc"/>
    <property type="match status" value="1"/>
</dbReference>
<dbReference type="PROSITE" id="PS51192">
    <property type="entry name" value="HELICASE_ATP_BIND_1"/>
    <property type="match status" value="1"/>
</dbReference>
<dbReference type="Pfam" id="PF22982">
    <property type="entry name" value="WHD_HRQ1"/>
    <property type="match status" value="1"/>
</dbReference>
<keyword evidence="2" id="KW-0067">ATP-binding</keyword>
<evidence type="ECO:0000259" key="4">
    <source>
        <dbReference type="PROSITE" id="PS51194"/>
    </source>
</evidence>
<dbReference type="Pfam" id="PF09369">
    <property type="entry name" value="MZB"/>
    <property type="match status" value="1"/>
</dbReference>
<accession>A0A150MCV1</accession>
<dbReference type="STRING" id="301148.B4135_1310"/>
<dbReference type="OrthoDB" id="143059at2"/>